<dbReference type="EMBL" id="LWDX02002853">
    <property type="protein sequence ID" value="OEL38155.1"/>
    <property type="molecule type" value="Genomic_DNA"/>
</dbReference>
<comment type="caution">
    <text evidence="1">The sequence shown here is derived from an EMBL/GenBank/DDBJ whole genome shotgun (WGS) entry which is preliminary data.</text>
</comment>
<reference evidence="1 2" key="1">
    <citation type="submission" date="2016-09" db="EMBL/GenBank/DDBJ databases">
        <title>The draft genome of Dichanthelium oligosanthes: A C3 panicoid grass species.</title>
        <authorList>
            <person name="Studer A.J."/>
            <person name="Schnable J.C."/>
            <person name="Brutnell T.P."/>
        </authorList>
    </citation>
    <scope>NUCLEOTIDE SEQUENCE [LARGE SCALE GENOMIC DNA]</scope>
    <source>
        <strain evidence="2">cv. Kellogg 1175</strain>
        <tissue evidence="1">Leaf</tissue>
    </source>
</reference>
<name>A0A1E5WL56_9POAL</name>
<sequence>TSIAAGKSSPEWKKFRQIQQVKAYAHDDDNDVPRKWYVMFLSASKHSKEPIYCAATSS</sequence>
<feature type="non-terminal residue" evidence="1">
    <location>
        <position position="1"/>
    </location>
</feature>
<evidence type="ECO:0000313" key="1">
    <source>
        <dbReference type="EMBL" id="OEL38155.1"/>
    </source>
</evidence>
<evidence type="ECO:0000313" key="2">
    <source>
        <dbReference type="Proteomes" id="UP000095767"/>
    </source>
</evidence>
<proteinExistence type="predicted"/>
<gene>
    <name evidence="1" type="ORF">BAE44_0000826</name>
</gene>
<dbReference type="Proteomes" id="UP000095767">
    <property type="component" value="Unassembled WGS sequence"/>
</dbReference>
<dbReference type="AlphaFoldDB" id="A0A1E5WL56"/>
<protein>
    <submittedName>
        <fullName evidence="1">Uncharacterized protein</fullName>
    </submittedName>
</protein>
<organism evidence="1 2">
    <name type="scientific">Dichanthelium oligosanthes</name>
    <dbReference type="NCBI Taxonomy" id="888268"/>
    <lineage>
        <taxon>Eukaryota</taxon>
        <taxon>Viridiplantae</taxon>
        <taxon>Streptophyta</taxon>
        <taxon>Embryophyta</taxon>
        <taxon>Tracheophyta</taxon>
        <taxon>Spermatophyta</taxon>
        <taxon>Magnoliopsida</taxon>
        <taxon>Liliopsida</taxon>
        <taxon>Poales</taxon>
        <taxon>Poaceae</taxon>
        <taxon>PACMAD clade</taxon>
        <taxon>Panicoideae</taxon>
        <taxon>Panicodae</taxon>
        <taxon>Paniceae</taxon>
        <taxon>Dichantheliinae</taxon>
        <taxon>Dichanthelium</taxon>
    </lineage>
</organism>
<keyword evidence="2" id="KW-1185">Reference proteome</keyword>
<accession>A0A1E5WL56</accession>